<dbReference type="EMBL" id="CP011129">
    <property type="protein sequence ID" value="ALN80819.1"/>
    <property type="molecule type" value="Genomic_DNA"/>
</dbReference>
<name>A0A0S2DZB6_LYSAN</name>
<feature type="region of interest" description="Disordered" evidence="1">
    <location>
        <begin position="1"/>
        <end position="29"/>
    </location>
</feature>
<organism evidence="2 3">
    <name type="scientific">Lysobacter antibioticus</name>
    <dbReference type="NCBI Taxonomy" id="84531"/>
    <lineage>
        <taxon>Bacteria</taxon>
        <taxon>Pseudomonadati</taxon>
        <taxon>Pseudomonadota</taxon>
        <taxon>Gammaproteobacteria</taxon>
        <taxon>Lysobacterales</taxon>
        <taxon>Lysobacteraceae</taxon>
        <taxon>Lysobacter</taxon>
    </lineage>
</organism>
<dbReference type="Proteomes" id="UP000060787">
    <property type="component" value="Chromosome"/>
</dbReference>
<dbReference type="KEGG" id="lab:LA76x_2689"/>
<feature type="compositionally biased region" description="Polar residues" evidence="1">
    <location>
        <begin position="1"/>
        <end position="20"/>
    </location>
</feature>
<keyword evidence="3" id="KW-1185">Reference proteome</keyword>
<dbReference type="AlphaFoldDB" id="A0A0S2DZB6"/>
<accession>A0A0S2DZB6</accession>
<dbReference type="STRING" id="84531.LA76x_2689"/>
<sequence length="92" mass="10164">MQSKVSSNNASRTKNNNSEPFHSDPSALRRMECATTLFVTRSKSIEKPQRYRRGIGPTHDPIDSETSTAGAHALGPVERHRARTLSGMICPE</sequence>
<dbReference type="PATRIC" id="fig|84531.7.peg.2899"/>
<feature type="region of interest" description="Disordered" evidence="1">
    <location>
        <begin position="44"/>
        <end position="92"/>
    </location>
</feature>
<dbReference type="KEGG" id="laq:GLA29479_2959"/>
<dbReference type="RefSeq" id="WP_144436510.1">
    <property type="nucleotide sequence ID" value="NZ_CP011129.1"/>
</dbReference>
<evidence type="ECO:0000313" key="2">
    <source>
        <dbReference type="EMBL" id="ALN80819.1"/>
    </source>
</evidence>
<gene>
    <name evidence="2" type="ORF">LA76x_2689</name>
</gene>
<evidence type="ECO:0000256" key="1">
    <source>
        <dbReference type="SAM" id="MobiDB-lite"/>
    </source>
</evidence>
<protein>
    <submittedName>
        <fullName evidence="2">Uncharacterized protein</fullName>
    </submittedName>
</protein>
<reference evidence="2 3" key="1">
    <citation type="journal article" date="2015" name="BMC Genomics">
        <title>Comparative genomics and metabolic profiling of the genus Lysobacter.</title>
        <authorList>
            <person name="de Bruijn I."/>
            <person name="Cheng X."/>
            <person name="de Jager V."/>
            <person name="Exposito R.G."/>
            <person name="Watrous J."/>
            <person name="Patel N."/>
            <person name="Postma J."/>
            <person name="Dorrestein P.C."/>
            <person name="Kobayashi D."/>
            <person name="Raaijmakers J.M."/>
        </authorList>
    </citation>
    <scope>NUCLEOTIDE SEQUENCE [LARGE SCALE GENOMIC DNA]</scope>
    <source>
        <strain evidence="2 3">76</strain>
    </source>
</reference>
<proteinExistence type="predicted"/>
<evidence type="ECO:0000313" key="3">
    <source>
        <dbReference type="Proteomes" id="UP000060787"/>
    </source>
</evidence>